<evidence type="ECO:0000313" key="1">
    <source>
        <dbReference type="EMBL" id="AYV87020.1"/>
    </source>
</evidence>
<gene>
    <name evidence="1" type="ORF">Sylvanvirus19_3</name>
</gene>
<organism evidence="1">
    <name type="scientific">Sylvanvirus sp</name>
    <dbReference type="NCBI Taxonomy" id="2487774"/>
    <lineage>
        <taxon>Viruses</taxon>
    </lineage>
</organism>
<accession>A0A3G5AIL1</accession>
<protein>
    <submittedName>
        <fullName evidence="1">Uncharacterized protein</fullName>
    </submittedName>
</protein>
<dbReference type="EMBL" id="MK072525">
    <property type="protein sequence ID" value="AYV87020.1"/>
    <property type="molecule type" value="Genomic_DNA"/>
</dbReference>
<name>A0A3G5AIL1_9VIRU</name>
<proteinExistence type="predicted"/>
<reference evidence="1" key="1">
    <citation type="submission" date="2018-10" db="EMBL/GenBank/DDBJ databases">
        <title>Hidden diversity of soil giant viruses.</title>
        <authorList>
            <person name="Schulz F."/>
            <person name="Alteio L."/>
            <person name="Goudeau D."/>
            <person name="Ryan E.M."/>
            <person name="Malmstrom R.R."/>
            <person name="Blanchard J."/>
            <person name="Woyke T."/>
        </authorList>
    </citation>
    <scope>NUCLEOTIDE SEQUENCE</scope>
    <source>
        <strain evidence="1">SYV1</strain>
    </source>
</reference>
<sequence length="89" mass="10577">MDTLLNRDSIKIEEIDYYSLVVKDWSHFEPETIQLIANRVKQVFESAEFVSNPKSYLSKWSHKRGYTEELRIPDDPAFRILNKMIQTRG</sequence>